<evidence type="ECO:0000313" key="2">
    <source>
        <dbReference type="EMBL" id="GAF47634.1"/>
    </source>
</evidence>
<dbReference type="EMBL" id="BAWF01000043">
    <property type="protein sequence ID" value="GAF47634.1"/>
    <property type="molecule type" value="Genomic_DNA"/>
</dbReference>
<accession>X0PWA8</accession>
<evidence type="ECO:0000259" key="1">
    <source>
        <dbReference type="Pfam" id="PF23212"/>
    </source>
</evidence>
<organism evidence="2 3">
    <name type="scientific">Rhodococcus wratislaviensis NBRC 100605</name>
    <dbReference type="NCBI Taxonomy" id="1219028"/>
    <lineage>
        <taxon>Bacteria</taxon>
        <taxon>Bacillati</taxon>
        <taxon>Actinomycetota</taxon>
        <taxon>Actinomycetes</taxon>
        <taxon>Mycobacteriales</taxon>
        <taxon>Nocardiaceae</taxon>
        <taxon>Rhodococcus</taxon>
    </lineage>
</organism>
<comment type="caution">
    <text evidence="2">The sequence shown here is derived from an EMBL/GenBank/DDBJ whole genome shotgun (WGS) entry which is preliminary data.</text>
</comment>
<feature type="domain" description="DUF7064" evidence="1">
    <location>
        <begin position="211"/>
        <end position="333"/>
    </location>
</feature>
<dbReference type="Pfam" id="PF23212">
    <property type="entry name" value="DUF7064"/>
    <property type="match status" value="1"/>
</dbReference>
<dbReference type="RefSeq" id="WP_037236902.1">
    <property type="nucleotide sequence ID" value="NZ_BAWF01000043.1"/>
</dbReference>
<protein>
    <recommendedName>
        <fullName evidence="1">DUF7064 domain-containing protein</fullName>
    </recommendedName>
</protein>
<reference evidence="2 3" key="1">
    <citation type="submission" date="2014-02" db="EMBL/GenBank/DDBJ databases">
        <title>Whole genome shotgun sequence of Rhodococcus wratislaviensis NBRC 100605.</title>
        <authorList>
            <person name="Hosoyama A."/>
            <person name="Tsuchikane K."/>
            <person name="Yoshida I."/>
            <person name="Ohji S."/>
            <person name="Ichikawa N."/>
            <person name="Yamazoe A."/>
            <person name="Fujita N."/>
        </authorList>
    </citation>
    <scope>NUCLEOTIDE SEQUENCE [LARGE SCALE GENOMIC DNA]</scope>
    <source>
        <strain evidence="2 3">NBRC 100605</strain>
    </source>
</reference>
<dbReference type="Proteomes" id="UP000019491">
    <property type="component" value="Unassembled WGS sequence"/>
</dbReference>
<name>X0PWA8_RHOWR</name>
<dbReference type="InterPro" id="IPR055492">
    <property type="entry name" value="DUF7064"/>
</dbReference>
<dbReference type="AlphaFoldDB" id="X0PWA8"/>
<dbReference type="OrthoDB" id="115252at2"/>
<evidence type="ECO:0000313" key="3">
    <source>
        <dbReference type="Proteomes" id="UP000019491"/>
    </source>
</evidence>
<keyword evidence="3" id="KW-1185">Reference proteome</keyword>
<sequence length="356" mass="39216">MQKVIGTSFAHRVTAEDDDLHEVRSDVPLWSESALITCHDAPTGISVYGHLVLLENEVWESIFSVYLPNGEILTDRSYSRHDPANRRTGQMVIRPVIPLEEWQLGFDGMARRVLMSDLARGPLSGGPVTRLEVDLRCVGTSPTWGRGMRTEEATMSADDKNPAVSGSGLHLEQSLKVTGTIRFDSHTVELDAVGHRDHSCGPRARSNQWRVSWVNGSFPSGRTFHGLNVWVVGRPSYARGYVWDGTTMEDMTAFDGPALCGPIGEPRDFAASFTAPTTGDHFLSGELLGSMPTTGYMPQGATIGAEPTGHVAVDGPARWVWDDEVGYGWVQRTWIRGGWDEVREADRARILASRKQ</sequence>
<gene>
    <name evidence="2" type="ORF">RW1_043_00690</name>
</gene>
<proteinExistence type="predicted"/>